<dbReference type="OrthoDB" id="8232341at2759"/>
<dbReference type="Proteomes" id="UP000515158">
    <property type="component" value="Unplaced"/>
</dbReference>
<dbReference type="AlphaFoldDB" id="A0A6P9AA60"/>
<name>A0A6P9AA60_THRPL</name>
<organism evidence="3">
    <name type="scientific">Thrips palmi</name>
    <name type="common">Melon thrips</name>
    <dbReference type="NCBI Taxonomy" id="161013"/>
    <lineage>
        <taxon>Eukaryota</taxon>
        <taxon>Metazoa</taxon>
        <taxon>Ecdysozoa</taxon>
        <taxon>Arthropoda</taxon>
        <taxon>Hexapoda</taxon>
        <taxon>Insecta</taxon>
        <taxon>Pterygota</taxon>
        <taxon>Neoptera</taxon>
        <taxon>Paraneoptera</taxon>
        <taxon>Thysanoptera</taxon>
        <taxon>Terebrantia</taxon>
        <taxon>Thripoidea</taxon>
        <taxon>Thripidae</taxon>
        <taxon>Thrips</taxon>
    </lineage>
</organism>
<reference evidence="3" key="1">
    <citation type="submission" date="2025-08" db="UniProtKB">
        <authorList>
            <consortium name="RefSeq"/>
        </authorList>
    </citation>
    <scope>IDENTIFICATION</scope>
    <source>
        <tissue evidence="3">Total insect</tissue>
    </source>
</reference>
<accession>A0A6P9AA60</accession>
<proteinExistence type="predicted"/>
<feature type="compositionally biased region" description="Basic and acidic residues" evidence="1">
    <location>
        <begin position="59"/>
        <end position="69"/>
    </location>
</feature>
<evidence type="ECO:0000313" key="2">
    <source>
        <dbReference type="Proteomes" id="UP000515158"/>
    </source>
</evidence>
<evidence type="ECO:0000256" key="1">
    <source>
        <dbReference type="SAM" id="MobiDB-lite"/>
    </source>
</evidence>
<evidence type="ECO:0000313" key="3">
    <source>
        <dbReference type="RefSeq" id="XP_034254977.1"/>
    </source>
</evidence>
<keyword evidence="2" id="KW-1185">Reference proteome</keyword>
<gene>
    <name evidence="3" type="primary">LOC117653426</name>
</gene>
<feature type="region of interest" description="Disordered" evidence="1">
    <location>
        <begin position="58"/>
        <end position="103"/>
    </location>
</feature>
<dbReference type="GeneID" id="117653426"/>
<dbReference type="RefSeq" id="XP_034254977.1">
    <property type="nucleotide sequence ID" value="XM_034399086.1"/>
</dbReference>
<dbReference type="InParanoid" id="A0A6P9AA60"/>
<protein>
    <submittedName>
        <fullName evidence="3">Uncharacterized protein LOC117653426</fullName>
    </submittedName>
</protein>
<sequence>MSDIGRQIRDLEEIAAYFRAEIRRAERDRVRIPGELTEKIVMLGRSANAIESYISSLQDSRRVNREPSRGSRASTLSFPFSEGQRLSFGSSRGGGRGTRTWRP</sequence>
<dbReference type="KEGG" id="tpal:117653426"/>